<dbReference type="PANTHER" id="PTHR43685">
    <property type="entry name" value="GLYCOSYLTRANSFERASE"/>
    <property type="match status" value="1"/>
</dbReference>
<dbReference type="InterPro" id="IPR027417">
    <property type="entry name" value="P-loop_NTPase"/>
</dbReference>
<dbReference type="Pfam" id="PF00535">
    <property type="entry name" value="Glycos_transf_2"/>
    <property type="match status" value="1"/>
</dbReference>
<gene>
    <name evidence="3" type="ORF">AVDCRST_MAG19-323</name>
</gene>
<sequence length="717" mass="77926">MTEFTGSPRTGPTTGTPVDVSVVICAYTEERWHDFVAAVESVRAQTAPAREIVVVIDHNEPLLTRVQAWARDVVVVENAEVRGLSGARNSGVAAARGGIIAFLDDDAVAADDWLEHLLAGYDEPRVLGVGGAIEPLWKDARPRWFPVEFQWVVGCTYRGMPETTATVRNLIGANMSVRRAVFEGVGGFHAGVGRIGALPVGCEETELCIRGLQRWPMGAWRYEPRARVGHRVLGRRAGWDYFRSRCYAEGRSKAVVSRLVGSGDGLASERTYTLRTLPAGVVDGLSAALHGDPSGLARAGAIIGGLAITTAGYVAGTAAARRSRDGTGNVAHEQTKSHRAAGVGRQGRDEDAMNPWLEFNIHDRAAIRVARDAPTALLLRDMFAPFLAEGLGHYDLTITGRPEPLVDVAHGETEYNYTETAVQINATDVQILLEEGGFRLNGQRELLVSALPLIDRILVKRDVAMIHAATVDYGGRGICMPAWGGTGKTSTIAKLLKLDGVAFMGDDWAFLADDGRLLGYAKPMFIKPHHRRIYPHLFERRRKPLIPTRLSRPLGRLTTMVHPVITRYPRLARATRKWSPEHMMVTPRAAFPNAAISTSAPLAIAVFVERHEGTKPVLVEKDRSWMVSRLIGNFHAEITPHSQGVITALAATGLVPIERYFGDKAAVLERGLVGTPAFLLQVPQAYSPDQASDVIVAHLQEALARTDVDASTPAARS</sequence>
<name>A0A6J4UD59_9BACT</name>
<dbReference type="CDD" id="cd00761">
    <property type="entry name" value="Glyco_tranf_GTA_type"/>
    <property type="match status" value="1"/>
</dbReference>
<dbReference type="InterPro" id="IPR029044">
    <property type="entry name" value="Nucleotide-diphossugar_trans"/>
</dbReference>
<dbReference type="EMBL" id="CADCWL010000018">
    <property type="protein sequence ID" value="CAA9546748.1"/>
    <property type="molecule type" value="Genomic_DNA"/>
</dbReference>
<dbReference type="InterPro" id="IPR001173">
    <property type="entry name" value="Glyco_trans_2-like"/>
</dbReference>
<dbReference type="Gene3D" id="3.40.50.300">
    <property type="entry name" value="P-loop containing nucleotide triphosphate hydrolases"/>
    <property type="match status" value="1"/>
</dbReference>
<protein>
    <recommendedName>
        <fullName evidence="2">Glycosyltransferase 2-like domain-containing protein</fullName>
    </recommendedName>
</protein>
<dbReference type="Gene3D" id="3.90.550.10">
    <property type="entry name" value="Spore Coat Polysaccharide Biosynthesis Protein SpsA, Chain A"/>
    <property type="match status" value="1"/>
</dbReference>
<dbReference type="PANTHER" id="PTHR43685:SF2">
    <property type="entry name" value="GLYCOSYLTRANSFERASE 2-LIKE DOMAIN-CONTAINING PROTEIN"/>
    <property type="match status" value="1"/>
</dbReference>
<accession>A0A6J4UD59</accession>
<dbReference type="SUPFAM" id="SSF53795">
    <property type="entry name" value="PEP carboxykinase-like"/>
    <property type="match status" value="1"/>
</dbReference>
<evidence type="ECO:0000313" key="3">
    <source>
        <dbReference type="EMBL" id="CAA9546748.1"/>
    </source>
</evidence>
<dbReference type="SUPFAM" id="SSF53448">
    <property type="entry name" value="Nucleotide-diphospho-sugar transferases"/>
    <property type="match status" value="1"/>
</dbReference>
<feature type="region of interest" description="Disordered" evidence="1">
    <location>
        <begin position="324"/>
        <end position="348"/>
    </location>
</feature>
<proteinExistence type="predicted"/>
<reference evidence="3" key="1">
    <citation type="submission" date="2020-02" db="EMBL/GenBank/DDBJ databases">
        <authorList>
            <person name="Meier V. D."/>
        </authorList>
    </citation>
    <scope>NUCLEOTIDE SEQUENCE</scope>
    <source>
        <strain evidence="3">AVDCRST_MAG19</strain>
    </source>
</reference>
<feature type="domain" description="Glycosyltransferase 2-like" evidence="2">
    <location>
        <begin position="21"/>
        <end position="184"/>
    </location>
</feature>
<dbReference type="AlphaFoldDB" id="A0A6J4UD59"/>
<dbReference type="InterPro" id="IPR050834">
    <property type="entry name" value="Glycosyltransf_2"/>
</dbReference>
<evidence type="ECO:0000259" key="2">
    <source>
        <dbReference type="Pfam" id="PF00535"/>
    </source>
</evidence>
<organism evidence="3">
    <name type="scientific">uncultured Thermomicrobiales bacterium</name>
    <dbReference type="NCBI Taxonomy" id="1645740"/>
    <lineage>
        <taxon>Bacteria</taxon>
        <taxon>Pseudomonadati</taxon>
        <taxon>Thermomicrobiota</taxon>
        <taxon>Thermomicrobia</taxon>
        <taxon>Thermomicrobiales</taxon>
        <taxon>environmental samples</taxon>
    </lineage>
</organism>
<evidence type="ECO:0000256" key="1">
    <source>
        <dbReference type="SAM" id="MobiDB-lite"/>
    </source>
</evidence>